<evidence type="ECO:0000259" key="3">
    <source>
        <dbReference type="PROSITE" id="PS50104"/>
    </source>
</evidence>
<dbReference type="PANTHER" id="PTHR11017:SF583">
    <property type="entry name" value="TIR DOMAIN-CONTAINING PROTEIN"/>
    <property type="match status" value="1"/>
</dbReference>
<dbReference type="InterPro" id="IPR000157">
    <property type="entry name" value="TIR_dom"/>
</dbReference>
<keyword evidence="1" id="KW-0433">Leucine-rich repeat</keyword>
<dbReference type="Pfam" id="PF23282">
    <property type="entry name" value="WHD_ROQ1"/>
    <property type="match status" value="1"/>
</dbReference>
<dbReference type="InterPro" id="IPR027417">
    <property type="entry name" value="P-loop_NTPase"/>
</dbReference>
<dbReference type="PRINTS" id="PR00364">
    <property type="entry name" value="DISEASERSIST"/>
</dbReference>
<keyword evidence="5" id="KW-1185">Reference proteome</keyword>
<name>A0ABQ9L742_HEVBR</name>
<dbReference type="Gene3D" id="3.80.10.10">
    <property type="entry name" value="Ribonuclease Inhibitor"/>
    <property type="match status" value="2"/>
</dbReference>
<dbReference type="SMART" id="SM00255">
    <property type="entry name" value="TIR"/>
    <property type="match status" value="1"/>
</dbReference>
<sequence>MAPARSQESSSASFRWTYHLFLSFRGGDTRKNITDHLYTALIQAGIRTFRDDDEIERGENIEKEIMKAIRESRMSVIVLSKDYASSRWCLDELVMIMERRRTVGHIVLPLFYDVNPAQVGEQTGSYGEAFARHEMDFKEQMNMVEGWRKALREAADMGGMILENKYQSQFIQNVVKEVGNKLHRIVLNVAPYLVGIDSRIAAINLWLQDGSNDIGIATIYGVGGIGKTTIAKIVYNQNFDNFDGASFLANVRETSEQSNGLVRLQRQILSDLLKGKTNKIYNVDEGIIKIKDAICRRRVLLVLDDLDQLDQFNAIIGMREWFFPGSKIIITTRHERLLRAHELSKMFRVNELDDTESLELFSRHAFGQDYPIEDFKEQSKRAVSLCSGLPLALQVLGSSFSGKSADVWESALQKLEAIPDSKIQKILRVSYDSLQDDHDKNLFLDIACFFIGLNKDYVASILDGCKFYTVVGINNLIGRCLVTINEGNKLMMHQLVRDMGIEIVRQESPEEPGKRSRLWHHKDAFNVLRENTGTETVKGLILNQQMLKGDNTGKIYAKQRHYEDSVDEPVPPNLGNYSKRHHLGFFSRQHVSSGLANSFYEARLKTKAFANMDRLKLLQLNYVKLSGDYGDFPKGLVWLFWRGFPLKYIPKNFHLENLAVLDMRNSSLINVWKGTRFLVTLKILNFSHSHGLVRTPNFMGLPSLERLKFKDCINLIELDESIGNLQRLVLLDLRDCKNLKTLPAEIGSLESLEKLNLCGCSKLDQLPEEMRKMQSLKVLYADGTALNQLQAVNVPWYSTFWSWLLPRKCPQSMSFSLAFLPCYLVNLSLANCDLSDAAIPNDLSSLCSLENLDLKGNPIHSIPESIKGLTTLQSLCLDECTRLQSLPELPESLEELNAEGCTSLERITNLPNLLITLQVQLFGCDQLVEVQGLFKLEPLINMDTEMMNDLDLFDSASLGSTEVTMFNAMANRERRTLPQVLQECGIFSFFLAGSKVPFWFTHKSMGSSISFTVAPLPGQNICGLNLCTLYSRGDQVSFFHGAGYYAKINNETKGINWTYSPTFYGIPEDDEDMLWLSCWKFGDELEVEDEVNVSVHMPSGFYVKECGIYVVCKEDVKDAHSNSKEIAQSSSFRHQNITDRDLWPYQVGEAVYFLHHHPYTTPDEILKLASLHL</sequence>
<dbReference type="Proteomes" id="UP001174677">
    <property type="component" value="Chromosome 13"/>
</dbReference>
<dbReference type="Pfam" id="PF00931">
    <property type="entry name" value="NB-ARC"/>
    <property type="match status" value="1"/>
</dbReference>
<dbReference type="PANTHER" id="PTHR11017">
    <property type="entry name" value="LEUCINE-RICH REPEAT-CONTAINING PROTEIN"/>
    <property type="match status" value="1"/>
</dbReference>
<dbReference type="InterPro" id="IPR044974">
    <property type="entry name" value="Disease_R_plants"/>
</dbReference>
<evidence type="ECO:0000256" key="2">
    <source>
        <dbReference type="ARBA" id="ARBA00022737"/>
    </source>
</evidence>
<dbReference type="InterPro" id="IPR042197">
    <property type="entry name" value="Apaf_helical"/>
</dbReference>
<dbReference type="InterPro" id="IPR002182">
    <property type="entry name" value="NB-ARC"/>
</dbReference>
<dbReference type="Gene3D" id="3.40.50.10140">
    <property type="entry name" value="Toll/interleukin-1 receptor homology (TIR) domain"/>
    <property type="match status" value="1"/>
</dbReference>
<gene>
    <name evidence="4" type="ORF">P3X46_022228</name>
</gene>
<feature type="domain" description="TIR" evidence="3">
    <location>
        <begin position="16"/>
        <end position="182"/>
    </location>
</feature>
<dbReference type="EMBL" id="JARPOI010000013">
    <property type="protein sequence ID" value="KAJ9162456.1"/>
    <property type="molecule type" value="Genomic_DNA"/>
</dbReference>
<evidence type="ECO:0000313" key="5">
    <source>
        <dbReference type="Proteomes" id="UP001174677"/>
    </source>
</evidence>
<accession>A0ABQ9L742</accession>
<dbReference type="PROSITE" id="PS50104">
    <property type="entry name" value="TIR"/>
    <property type="match status" value="1"/>
</dbReference>
<dbReference type="InterPro" id="IPR032675">
    <property type="entry name" value="LRR_dom_sf"/>
</dbReference>
<dbReference type="InterPro" id="IPR035897">
    <property type="entry name" value="Toll_tir_struct_dom_sf"/>
</dbReference>
<keyword evidence="2" id="KW-0677">Repeat</keyword>
<dbReference type="Gene3D" id="3.40.50.300">
    <property type="entry name" value="P-loop containing nucleotide triphosphate hydrolases"/>
    <property type="match status" value="1"/>
</dbReference>
<reference evidence="4" key="1">
    <citation type="journal article" date="2023" name="Plant Biotechnol. J.">
        <title>Chromosome-level wild Hevea brasiliensis genome provides new tools for genomic-assisted breeding and valuable loci to elevate rubber yield.</title>
        <authorList>
            <person name="Cheng H."/>
            <person name="Song X."/>
            <person name="Hu Y."/>
            <person name="Wu T."/>
            <person name="Yang Q."/>
            <person name="An Z."/>
            <person name="Feng S."/>
            <person name="Deng Z."/>
            <person name="Wu W."/>
            <person name="Zeng X."/>
            <person name="Tu M."/>
            <person name="Wang X."/>
            <person name="Huang H."/>
        </authorList>
    </citation>
    <scope>NUCLEOTIDE SEQUENCE</scope>
    <source>
        <strain evidence="4">MT/VB/25A 57/8</strain>
    </source>
</reference>
<evidence type="ECO:0000313" key="4">
    <source>
        <dbReference type="EMBL" id="KAJ9162456.1"/>
    </source>
</evidence>
<dbReference type="PROSITE" id="PS51450">
    <property type="entry name" value="LRR"/>
    <property type="match status" value="1"/>
</dbReference>
<dbReference type="SUPFAM" id="SSF52200">
    <property type="entry name" value="Toll/Interleukin receptor TIR domain"/>
    <property type="match status" value="1"/>
</dbReference>
<proteinExistence type="predicted"/>
<organism evidence="4 5">
    <name type="scientific">Hevea brasiliensis</name>
    <name type="common">Para rubber tree</name>
    <name type="synonym">Siphonia brasiliensis</name>
    <dbReference type="NCBI Taxonomy" id="3981"/>
    <lineage>
        <taxon>Eukaryota</taxon>
        <taxon>Viridiplantae</taxon>
        <taxon>Streptophyta</taxon>
        <taxon>Embryophyta</taxon>
        <taxon>Tracheophyta</taxon>
        <taxon>Spermatophyta</taxon>
        <taxon>Magnoliopsida</taxon>
        <taxon>eudicotyledons</taxon>
        <taxon>Gunneridae</taxon>
        <taxon>Pentapetalae</taxon>
        <taxon>rosids</taxon>
        <taxon>fabids</taxon>
        <taxon>Malpighiales</taxon>
        <taxon>Euphorbiaceae</taxon>
        <taxon>Crotonoideae</taxon>
        <taxon>Micrandreae</taxon>
        <taxon>Hevea</taxon>
    </lineage>
</organism>
<comment type="caution">
    <text evidence="4">The sequence shown here is derived from an EMBL/GenBank/DDBJ whole genome shotgun (WGS) entry which is preliminary data.</text>
</comment>
<dbReference type="SUPFAM" id="SSF52540">
    <property type="entry name" value="P-loop containing nucleoside triphosphate hydrolases"/>
    <property type="match status" value="1"/>
</dbReference>
<dbReference type="InterPro" id="IPR001611">
    <property type="entry name" value="Leu-rich_rpt"/>
</dbReference>
<dbReference type="Gene3D" id="1.10.8.430">
    <property type="entry name" value="Helical domain of apoptotic protease-activating factors"/>
    <property type="match status" value="1"/>
</dbReference>
<dbReference type="SUPFAM" id="SSF52058">
    <property type="entry name" value="L domain-like"/>
    <property type="match status" value="1"/>
</dbReference>
<evidence type="ECO:0000256" key="1">
    <source>
        <dbReference type="ARBA" id="ARBA00022614"/>
    </source>
</evidence>
<dbReference type="Pfam" id="PF01582">
    <property type="entry name" value="TIR"/>
    <property type="match status" value="1"/>
</dbReference>
<dbReference type="InterPro" id="IPR058192">
    <property type="entry name" value="WHD_ROQ1-like"/>
</dbReference>
<protein>
    <recommendedName>
        <fullName evidence="3">TIR domain-containing protein</fullName>
    </recommendedName>
</protein>